<dbReference type="EMBL" id="BPQP01000087">
    <property type="protein sequence ID" value="GJD97306.1"/>
    <property type="molecule type" value="Genomic_DNA"/>
</dbReference>
<organism evidence="1 2">
    <name type="scientific">Methylobacterium iners</name>
    <dbReference type="NCBI Taxonomy" id="418707"/>
    <lineage>
        <taxon>Bacteria</taxon>
        <taxon>Pseudomonadati</taxon>
        <taxon>Pseudomonadota</taxon>
        <taxon>Alphaproteobacteria</taxon>
        <taxon>Hyphomicrobiales</taxon>
        <taxon>Methylobacteriaceae</taxon>
        <taxon>Methylobacterium</taxon>
    </lineage>
</organism>
<reference evidence="1" key="2">
    <citation type="submission" date="2021-08" db="EMBL/GenBank/DDBJ databases">
        <authorList>
            <person name="Tani A."/>
            <person name="Ola A."/>
            <person name="Ogura Y."/>
            <person name="Katsura K."/>
            <person name="Hayashi T."/>
        </authorList>
    </citation>
    <scope>NUCLEOTIDE SEQUENCE</scope>
    <source>
        <strain evidence="1">DSM 19015</strain>
    </source>
</reference>
<evidence type="ECO:0000313" key="2">
    <source>
        <dbReference type="Proteomes" id="UP001055125"/>
    </source>
</evidence>
<dbReference type="Proteomes" id="UP001055125">
    <property type="component" value="Unassembled WGS sequence"/>
</dbReference>
<evidence type="ECO:0000313" key="1">
    <source>
        <dbReference type="EMBL" id="GJD97306.1"/>
    </source>
</evidence>
<dbReference type="RefSeq" id="WP_238246383.1">
    <property type="nucleotide sequence ID" value="NZ_BPQP01000087.1"/>
</dbReference>
<reference evidence="1" key="1">
    <citation type="journal article" date="2021" name="Front. Microbiol.">
        <title>Comprehensive Comparative Genomics and Phenotyping of Methylobacterium Species.</title>
        <authorList>
            <person name="Alessa O."/>
            <person name="Ogura Y."/>
            <person name="Fujitani Y."/>
            <person name="Takami H."/>
            <person name="Hayashi T."/>
            <person name="Sahin N."/>
            <person name="Tani A."/>
        </authorList>
    </citation>
    <scope>NUCLEOTIDE SEQUENCE</scope>
    <source>
        <strain evidence="1">DSM 19015</strain>
    </source>
</reference>
<proteinExistence type="predicted"/>
<name>A0ABQ4S348_9HYPH</name>
<comment type="caution">
    <text evidence="1">The sequence shown here is derived from an EMBL/GenBank/DDBJ whole genome shotgun (WGS) entry which is preliminary data.</text>
</comment>
<accession>A0ABQ4S348</accession>
<protein>
    <submittedName>
        <fullName evidence="1">Uncharacterized protein</fullName>
    </submittedName>
</protein>
<sequence length="86" mass="9170">MNVDIYYSGKRSSTKFLVVPAGTSVSDMIFPHDPDLQHHDVNGLKLFKCDVPADVIGGTPDDVASQIQAKGYAVCSSVAGSEKTKN</sequence>
<gene>
    <name evidence="1" type="ORF">OCOJLMKI_4535</name>
</gene>
<keyword evidence="2" id="KW-1185">Reference proteome</keyword>